<evidence type="ECO:0000313" key="2">
    <source>
        <dbReference type="Proteomes" id="UP000231637"/>
    </source>
</evidence>
<dbReference type="EMBL" id="CP018800">
    <property type="protein sequence ID" value="ATX81708.1"/>
    <property type="molecule type" value="Genomic_DNA"/>
</dbReference>
<reference evidence="1 2" key="1">
    <citation type="submission" date="2016-12" db="EMBL/GenBank/DDBJ databases">
        <title>Isolation and genomic insights into novel planktonic Zetaproteobacteria from stratified waters of the Chesapeake Bay.</title>
        <authorList>
            <person name="McAllister S.M."/>
            <person name="Kato S."/>
            <person name="Chan C.S."/>
            <person name="Chiu B.K."/>
            <person name="Field E.K."/>
        </authorList>
    </citation>
    <scope>NUCLEOTIDE SEQUENCE [LARGE SCALE GENOMIC DNA]</scope>
    <source>
        <strain evidence="1 2">CP-8</strain>
    </source>
</reference>
<dbReference type="KEGG" id="mfn:Ga0123462_0839"/>
<protein>
    <submittedName>
        <fullName evidence="1">Uncharacterized protein</fullName>
    </submittedName>
</protein>
<accession>A0A2K8L302</accession>
<sequence>MIFVIIPGTDTGYLNGNAYTSEICIRSCDHNKIAVFLSQDKETIKHYGRDNVVGFDEYIDSLKKRSPEQFI</sequence>
<gene>
    <name evidence="1" type="ORF">Ga0123462_0839</name>
</gene>
<proteinExistence type="predicted"/>
<keyword evidence="2" id="KW-1185">Reference proteome</keyword>
<organism evidence="1 2">
    <name type="scientific">Mariprofundus ferrinatatus</name>
    <dbReference type="NCBI Taxonomy" id="1921087"/>
    <lineage>
        <taxon>Bacteria</taxon>
        <taxon>Pseudomonadati</taxon>
        <taxon>Pseudomonadota</taxon>
        <taxon>Candidatius Mariprofundia</taxon>
        <taxon>Mariprofundales</taxon>
        <taxon>Mariprofundaceae</taxon>
        <taxon>Mariprofundus</taxon>
    </lineage>
</organism>
<dbReference type="RefSeq" id="WP_100265136.1">
    <property type="nucleotide sequence ID" value="NZ_CP018800.1"/>
</dbReference>
<evidence type="ECO:0000313" key="1">
    <source>
        <dbReference type="EMBL" id="ATX81708.1"/>
    </source>
</evidence>
<name>A0A2K8L302_9PROT</name>
<dbReference type="Proteomes" id="UP000231637">
    <property type="component" value="Chromosome"/>
</dbReference>
<dbReference type="AlphaFoldDB" id="A0A2K8L302"/>